<feature type="chain" id="PRO_5044738482" description="folate gamma-glutamyl hydrolase" evidence="8">
    <location>
        <begin position="21"/>
        <end position="319"/>
    </location>
</feature>
<dbReference type="HOGENOM" id="CLU_058704_1_1_1"/>
<dbReference type="EC" id="3.4.19.9" evidence="7"/>
<proteinExistence type="inferred from homology"/>
<name>S4RE00_PETMA</name>
<reference evidence="11" key="1">
    <citation type="submission" date="2025-04" db="UniProtKB">
        <authorList>
            <consortium name="RefSeq"/>
        </authorList>
    </citation>
    <scope>IDENTIFICATION</scope>
    <source>
        <tissue evidence="11">Sperm</tissue>
    </source>
</reference>
<dbReference type="OrthoDB" id="64220at2759"/>
<dbReference type="GO" id="GO:0034722">
    <property type="term" value="F:gamma-glutamyl-peptidase activity"/>
    <property type="evidence" value="ECO:0007669"/>
    <property type="project" value="UniProtKB-UniRule"/>
</dbReference>
<keyword evidence="3" id="KW-0964">Secreted</keyword>
<gene>
    <name evidence="9 11" type="primary">LOC116940654</name>
</gene>
<dbReference type="PROSITE" id="PS51275">
    <property type="entry name" value="PEPTIDASE_C26_GGH"/>
    <property type="match status" value="1"/>
</dbReference>
<organism evidence="9">
    <name type="scientific">Petromyzon marinus</name>
    <name type="common">Sea lamprey</name>
    <dbReference type="NCBI Taxonomy" id="7757"/>
    <lineage>
        <taxon>Eukaryota</taxon>
        <taxon>Metazoa</taxon>
        <taxon>Chordata</taxon>
        <taxon>Craniata</taxon>
        <taxon>Vertebrata</taxon>
        <taxon>Cyclostomata</taxon>
        <taxon>Hyperoartia</taxon>
        <taxon>Petromyzontiformes</taxon>
        <taxon>Petromyzontidae</taxon>
        <taxon>Petromyzon</taxon>
    </lineage>
</organism>
<evidence type="ECO:0000256" key="5">
    <source>
        <dbReference type="ARBA" id="ARBA00022801"/>
    </source>
</evidence>
<accession>S4RE00</accession>
<dbReference type="GeneTree" id="ENSGT00490000043388"/>
<protein>
    <recommendedName>
        <fullName evidence="7">folate gamma-glutamyl hydrolase</fullName>
        <ecNumber evidence="7">3.4.19.9</ecNumber>
    </recommendedName>
</protein>
<evidence type="ECO:0000313" key="9">
    <source>
        <dbReference type="Ensembl" id="ENSPMAP00000003432.1"/>
    </source>
</evidence>
<evidence type="ECO:0000256" key="3">
    <source>
        <dbReference type="ARBA" id="ARBA00022525"/>
    </source>
</evidence>
<keyword evidence="4 8" id="KW-0732">Signal</keyword>
<evidence type="ECO:0000313" key="10">
    <source>
        <dbReference type="Proteomes" id="UP001318040"/>
    </source>
</evidence>
<comment type="catalytic activity">
    <reaction evidence="7">
        <text>(6S)-5,6,7,8-tetrahydrofolyl-(gamma-L-Glu)(n) + (n-1) H2O = (6S)-5,6,7,8-tetrahydrofolate + (n-1) L-glutamate</text>
        <dbReference type="Rhea" id="RHEA:56784"/>
        <dbReference type="Rhea" id="RHEA-COMP:14738"/>
        <dbReference type="ChEBI" id="CHEBI:15377"/>
        <dbReference type="ChEBI" id="CHEBI:29985"/>
        <dbReference type="ChEBI" id="CHEBI:57453"/>
        <dbReference type="ChEBI" id="CHEBI:141005"/>
        <dbReference type="EC" id="3.4.19.9"/>
    </reaction>
</comment>
<dbReference type="FunFam" id="3.40.50.880:FF:000024">
    <property type="entry name" value="Folate gamma-glutamyl hydrolase"/>
    <property type="match status" value="1"/>
</dbReference>
<evidence type="ECO:0000313" key="11">
    <source>
        <dbReference type="RefSeq" id="XP_032806664.1"/>
    </source>
</evidence>
<dbReference type="InterPro" id="IPR015527">
    <property type="entry name" value="Pept_C26_g-glut_hydrolase"/>
</dbReference>
<dbReference type="Gene3D" id="3.40.50.880">
    <property type="match status" value="1"/>
</dbReference>
<evidence type="ECO:0000256" key="7">
    <source>
        <dbReference type="PROSITE-ProRule" id="PRU00607"/>
    </source>
</evidence>
<evidence type="ECO:0000256" key="8">
    <source>
        <dbReference type="SAM" id="SignalP"/>
    </source>
</evidence>
<dbReference type="STRING" id="7757.ENSPMAP00000003432"/>
<dbReference type="GO" id="GO:0005773">
    <property type="term" value="C:vacuole"/>
    <property type="evidence" value="ECO:0007669"/>
    <property type="project" value="TreeGrafter"/>
</dbReference>
<dbReference type="GeneID" id="116940654"/>
<dbReference type="PANTHER" id="PTHR11315:SF20">
    <property type="entry name" value="GAMMA-GLUTAMYL HYDROLASE"/>
    <property type="match status" value="1"/>
</dbReference>
<dbReference type="GO" id="GO:0046900">
    <property type="term" value="P:tetrahydrofolylpolyglutamate metabolic process"/>
    <property type="evidence" value="ECO:0007669"/>
    <property type="project" value="TreeGrafter"/>
</dbReference>
<dbReference type="OMA" id="KFQANDD"/>
<dbReference type="Pfam" id="PF07722">
    <property type="entry name" value="Peptidase_C26"/>
    <property type="match status" value="1"/>
</dbReference>
<dbReference type="KEGG" id="pmrn:116940654"/>
<dbReference type="Proteomes" id="UP001318040">
    <property type="component" value="Chromosome 9"/>
</dbReference>
<dbReference type="InterPro" id="IPR011697">
    <property type="entry name" value="Peptidase_C26"/>
</dbReference>
<feature type="active site" description="Proton donor" evidence="6">
    <location>
        <position position="245"/>
    </location>
</feature>
<dbReference type="Ensembl" id="ENSPMAT00000003447.1">
    <property type="protein sequence ID" value="ENSPMAP00000003432.1"/>
    <property type="gene ID" value="ENSPMAG00000003121.1"/>
</dbReference>
<evidence type="ECO:0000256" key="2">
    <source>
        <dbReference type="ARBA" id="ARBA00011083"/>
    </source>
</evidence>
<dbReference type="SUPFAM" id="SSF52317">
    <property type="entry name" value="Class I glutamine amidotransferase-like"/>
    <property type="match status" value="1"/>
</dbReference>
<dbReference type="RefSeq" id="XP_032806664.1">
    <property type="nucleotide sequence ID" value="XM_032950773.1"/>
</dbReference>
<sequence length="319" mass="36080">MAVPVKSRLWFPLWLSCCCALRSCQAPVKITNHRPIIGVLSQETVGDLRELGQTYIAASYVKFVEAGGARVVPIRVNLTESEYTDLFNSLNGVVFPGGDVDIEKSAYAKASKLLFDLALQANERGDYFPVWGVCLGLEELSFLTSGENLLTLTRTKDIALPLNFTRESRQSKLFQNFPKDILDTLASEPITSNLHSWSLSLKNFSANDKLRKFYRVLTTNTDSSGVQFISTMEAYHYPVYALQWHPEMNPYEWANRRALVHSDGAIRAAFHMAAFLVSEASKSAHRFSSQEEEERHLIYGYSPVYTAQLDLFQQAYFFD</sequence>
<dbReference type="AlphaFoldDB" id="S4RE00"/>
<dbReference type="PANTHER" id="PTHR11315">
    <property type="entry name" value="PROTEASE FAMILY C26 GAMMA-GLUTAMYL HYDROLASE"/>
    <property type="match status" value="1"/>
</dbReference>
<comment type="subcellular location">
    <subcellularLocation>
        <location evidence="1">Secreted</location>
        <location evidence="1">Extracellular space</location>
    </subcellularLocation>
</comment>
<dbReference type="GO" id="GO:0005576">
    <property type="term" value="C:extracellular region"/>
    <property type="evidence" value="ECO:0007669"/>
    <property type="project" value="UniProtKB-SubCell"/>
</dbReference>
<dbReference type="InterPro" id="IPR029062">
    <property type="entry name" value="Class_I_gatase-like"/>
</dbReference>
<evidence type="ECO:0000256" key="6">
    <source>
        <dbReference type="PIRSR" id="PIRSR615527-1"/>
    </source>
</evidence>
<feature type="active site" description="Nucleophile" evidence="6 7">
    <location>
        <position position="134"/>
    </location>
</feature>
<comment type="similarity">
    <text evidence="2">Belongs to the peptidase C26 family.</text>
</comment>
<keyword evidence="10" id="KW-1185">Reference proteome</keyword>
<keyword evidence="5 7" id="KW-0378">Hydrolase</keyword>
<feature type="signal peptide" evidence="8">
    <location>
        <begin position="1"/>
        <end position="20"/>
    </location>
</feature>
<evidence type="ECO:0000256" key="1">
    <source>
        <dbReference type="ARBA" id="ARBA00004239"/>
    </source>
</evidence>
<feature type="active site" evidence="7">
    <location>
        <position position="245"/>
    </location>
</feature>
<reference evidence="9" key="2">
    <citation type="submission" date="2025-05" db="UniProtKB">
        <authorList>
            <consortium name="Ensembl"/>
        </authorList>
    </citation>
    <scope>IDENTIFICATION</scope>
</reference>
<dbReference type="PROSITE" id="PS51273">
    <property type="entry name" value="GATASE_TYPE_1"/>
    <property type="match status" value="1"/>
</dbReference>
<evidence type="ECO:0000256" key="4">
    <source>
        <dbReference type="ARBA" id="ARBA00022729"/>
    </source>
</evidence>